<proteinExistence type="predicted"/>
<evidence type="ECO:0000259" key="6">
    <source>
        <dbReference type="Pfam" id="PF25183"/>
    </source>
</evidence>
<dbReference type="EMBL" id="BART01000773">
    <property type="protein sequence ID" value="GAG56128.1"/>
    <property type="molecule type" value="Genomic_DNA"/>
</dbReference>
<evidence type="ECO:0000313" key="7">
    <source>
        <dbReference type="EMBL" id="GAG56128.1"/>
    </source>
</evidence>
<evidence type="ECO:0000256" key="1">
    <source>
        <dbReference type="ARBA" id="ARBA00004571"/>
    </source>
</evidence>
<dbReference type="GO" id="GO:0015344">
    <property type="term" value="F:siderophore uptake transmembrane transporter activity"/>
    <property type="evidence" value="ECO:0007669"/>
    <property type="project" value="TreeGrafter"/>
</dbReference>
<comment type="caution">
    <text evidence="7">The sequence shown here is derived from an EMBL/GenBank/DDBJ whole genome shotgun (WGS) entry which is preliminary data.</text>
</comment>
<evidence type="ECO:0000256" key="2">
    <source>
        <dbReference type="ARBA" id="ARBA00022448"/>
    </source>
</evidence>
<dbReference type="AlphaFoldDB" id="X0Z6Y1"/>
<feature type="domain" description="TonB-dependent transporter Oar-like beta-barrel" evidence="6">
    <location>
        <begin position="98"/>
        <end position="371"/>
    </location>
</feature>
<dbReference type="PANTHER" id="PTHR30069:SF46">
    <property type="entry name" value="OAR PROTEIN"/>
    <property type="match status" value="1"/>
</dbReference>
<sequence length="488" mass="56387">HAEDFIKGDHDFKFGVEVETSAVHIAYHYPGGKFYEDYLGNYLMFEWEGEEAYPKSTRLAAFFQDSWMISDRLVINPGLRVNHWRGSVPGVSGSVFAPKMGIAPRLGLTFDLFGDNSTALKAHYGKYYHGLMVQFYMRFQPQGAFREWVWGPVLEEWEEEPPGTYGEQWILDGEDLWENEYTADPNLKMPFMNQYVIGIEREVMKDLSVGASFIYRTNHDFMDKVNITGTWEATTWTCDYPGPNLGKTYNVYRRTNEENQYYFTNPKEGESYGAAFPGMVDFTPTRNYRGLHLTLNKRWSNNWMLNVAYSWSRSWGTNDNTWGEFGENRGSMLGASTMYSDPNYQINTEGPLGIDPTHLLKISGAVDIPVVDVTLGMYYSFRTGSPYSSGMALPRDMVTFRGDSVYIYGEERGSYRYDSIHNLDLRLEKFFRIGGLKVGALVDIFNVFNSSTVTDYETQMDQWSDYQFGYIWGIRGPRTFRLGFRFEF</sequence>
<keyword evidence="5" id="KW-0998">Cell outer membrane</keyword>
<organism evidence="7">
    <name type="scientific">marine sediment metagenome</name>
    <dbReference type="NCBI Taxonomy" id="412755"/>
    <lineage>
        <taxon>unclassified sequences</taxon>
        <taxon>metagenomes</taxon>
        <taxon>ecological metagenomes</taxon>
    </lineage>
</organism>
<name>X0Z6Y1_9ZZZZ</name>
<dbReference type="InterPro" id="IPR036942">
    <property type="entry name" value="Beta-barrel_TonB_sf"/>
</dbReference>
<evidence type="ECO:0000256" key="3">
    <source>
        <dbReference type="ARBA" id="ARBA00022692"/>
    </source>
</evidence>
<keyword evidence="2" id="KW-0813">Transport</keyword>
<dbReference type="Pfam" id="PF25183">
    <property type="entry name" value="OMP_b-brl_4"/>
    <property type="match status" value="1"/>
</dbReference>
<dbReference type="InterPro" id="IPR057601">
    <property type="entry name" value="Oar-like_b-barrel"/>
</dbReference>
<dbReference type="PANTHER" id="PTHR30069">
    <property type="entry name" value="TONB-DEPENDENT OUTER MEMBRANE RECEPTOR"/>
    <property type="match status" value="1"/>
</dbReference>
<gene>
    <name evidence="7" type="ORF">S01H4_03227</name>
</gene>
<dbReference type="Gene3D" id="2.40.170.20">
    <property type="entry name" value="TonB-dependent receptor, beta-barrel domain"/>
    <property type="match status" value="1"/>
</dbReference>
<dbReference type="GO" id="GO:0044718">
    <property type="term" value="P:siderophore transmembrane transport"/>
    <property type="evidence" value="ECO:0007669"/>
    <property type="project" value="TreeGrafter"/>
</dbReference>
<dbReference type="InterPro" id="IPR039426">
    <property type="entry name" value="TonB-dep_rcpt-like"/>
</dbReference>
<keyword evidence="3" id="KW-0812">Transmembrane</keyword>
<reference evidence="7" key="1">
    <citation type="journal article" date="2014" name="Front. Microbiol.">
        <title>High frequency of phylogenetically diverse reductive dehalogenase-homologous genes in deep subseafloor sedimentary metagenomes.</title>
        <authorList>
            <person name="Kawai M."/>
            <person name="Futagami T."/>
            <person name="Toyoda A."/>
            <person name="Takaki Y."/>
            <person name="Nishi S."/>
            <person name="Hori S."/>
            <person name="Arai W."/>
            <person name="Tsubouchi T."/>
            <person name="Morono Y."/>
            <person name="Uchiyama I."/>
            <person name="Ito T."/>
            <person name="Fujiyama A."/>
            <person name="Inagaki F."/>
            <person name="Takami H."/>
        </authorList>
    </citation>
    <scope>NUCLEOTIDE SEQUENCE</scope>
    <source>
        <strain evidence="7">Expedition CK06-06</strain>
    </source>
</reference>
<evidence type="ECO:0000256" key="4">
    <source>
        <dbReference type="ARBA" id="ARBA00023136"/>
    </source>
</evidence>
<protein>
    <recommendedName>
        <fullName evidence="6">TonB-dependent transporter Oar-like beta-barrel domain-containing protein</fullName>
    </recommendedName>
</protein>
<comment type="subcellular location">
    <subcellularLocation>
        <location evidence="1">Cell outer membrane</location>
        <topology evidence="1">Multi-pass membrane protein</topology>
    </subcellularLocation>
</comment>
<accession>X0Z6Y1</accession>
<feature type="non-terminal residue" evidence="7">
    <location>
        <position position="1"/>
    </location>
</feature>
<dbReference type="GO" id="GO:0009279">
    <property type="term" value="C:cell outer membrane"/>
    <property type="evidence" value="ECO:0007669"/>
    <property type="project" value="UniProtKB-SubCell"/>
</dbReference>
<dbReference type="SUPFAM" id="SSF56935">
    <property type="entry name" value="Porins"/>
    <property type="match status" value="1"/>
</dbReference>
<evidence type="ECO:0000256" key="5">
    <source>
        <dbReference type="ARBA" id="ARBA00023237"/>
    </source>
</evidence>
<keyword evidence="4" id="KW-0472">Membrane</keyword>